<dbReference type="GO" id="GO:0009253">
    <property type="term" value="P:peptidoglycan catabolic process"/>
    <property type="evidence" value="ECO:0007669"/>
    <property type="project" value="InterPro"/>
</dbReference>
<dbReference type="KEGG" id="vg:1260260"/>
<evidence type="ECO:0000256" key="5">
    <source>
        <dbReference type="ARBA" id="ARBA00022801"/>
    </source>
</evidence>
<sequence>MSRRGDVVWLPDILRSAGLPVQVADGANNRGHGDMADVWGIVDHHTGSDNASWQSIAFHPSLGLASQLHLSYGGLFTVCGVGIAWHAGNGSWPGLGTNNANPRTIGIEAANDGGGKPGRPHRADWPAVQYDHYVEGNAAILKFLNEPVTHSIGHKEWAGAAQGKWDPGGIDMNLFRKDIESAMRGAVPILNAIDEHAKVAKWLGKRITVPEKPTADGKGRWAEFENGTIYWSANTGAFAVPKHLLETYTALGWEQGELGYPIAPHAVIPDGGDVQAFQNGVLYRKYGQGGHVIKGAIGNRYRLNGWEAGFLGWPTSSEIKHGGMIYQTFEGGRIAFSPDGTIVLNKDNEFV</sequence>
<organism evidence="8 9">
    <name type="scientific">Mycobacterium phage Barnyard</name>
    <dbReference type="NCBI Taxonomy" id="205880"/>
    <lineage>
        <taxon>Viruses</taxon>
        <taxon>Duplodnaviria</taxon>
        <taxon>Heunggongvirae</taxon>
        <taxon>Uroviricota</taxon>
        <taxon>Caudoviricetes</taxon>
        <taxon>Barnyardvirus</taxon>
        <taxon>Barnyardvirus barnyard</taxon>
    </lineage>
</organism>
<dbReference type="GO" id="GO:0008745">
    <property type="term" value="F:N-acetylmuramoyl-L-alanine amidase activity"/>
    <property type="evidence" value="ECO:0007669"/>
    <property type="project" value="UniProtKB-EC"/>
</dbReference>
<evidence type="ECO:0000313" key="9">
    <source>
        <dbReference type="Proteomes" id="UP000000731"/>
    </source>
</evidence>
<reference evidence="8 9" key="1">
    <citation type="journal article" date="2003" name="Cell">
        <title>Origins of highly mosaic mycobacteriophage genomes.</title>
        <authorList>
            <person name="Pedulla M.L."/>
            <person name="Ford M.E."/>
            <person name="Houtz J.M."/>
            <person name="Karthikeyan T."/>
            <person name="Wadsworth C."/>
            <person name="Lewis J.A."/>
            <person name="Jacobs-Sera D."/>
            <person name="Falbo J."/>
            <person name="Gross J."/>
            <person name="Pannunzio N.R."/>
            <person name="Brucker W."/>
            <person name="Kumar V."/>
            <person name="Kandasamy J."/>
            <person name="Keenan L."/>
            <person name="Bardarov S."/>
            <person name="Kriakov J."/>
            <person name="Lawrence J.G."/>
            <person name="Jacobs W.R. Jr."/>
            <person name="Hendrix R.W."/>
            <person name="Hatfull G.F."/>
        </authorList>
    </citation>
    <scope>NUCLEOTIDE SEQUENCE</scope>
</reference>
<dbReference type="InterPro" id="IPR051206">
    <property type="entry name" value="NAMLAA_amidase_2"/>
</dbReference>
<dbReference type="InterPro" id="IPR013207">
    <property type="entry name" value="LGFP"/>
</dbReference>
<keyword evidence="4" id="KW-0081">Bacteriolytic enzyme</keyword>
<keyword evidence="3" id="KW-0929">Antimicrobial</keyword>
<dbReference type="EMBL" id="AY129339">
    <property type="protein sequence ID" value="AAN02093.1"/>
    <property type="molecule type" value="Genomic_DNA"/>
</dbReference>
<dbReference type="GO" id="GO:0001897">
    <property type="term" value="P:symbiont-mediated cytolysis of host cell"/>
    <property type="evidence" value="ECO:0007669"/>
    <property type="project" value="UniProtKB-ARBA"/>
</dbReference>
<keyword evidence="5" id="KW-0378">Hydrolase</keyword>
<dbReference type="Pfam" id="PF08310">
    <property type="entry name" value="LGFP"/>
    <property type="match status" value="2"/>
</dbReference>
<evidence type="ECO:0000256" key="3">
    <source>
        <dbReference type="ARBA" id="ARBA00022529"/>
    </source>
</evidence>
<dbReference type="Proteomes" id="UP000000731">
    <property type="component" value="Segment"/>
</dbReference>
<comment type="catalytic activity">
    <reaction evidence="1">
        <text>Hydrolyzes the link between N-acetylmuramoyl residues and L-amino acid residues in certain cell-wall glycopeptides.</text>
        <dbReference type="EC" id="3.5.1.28"/>
    </reaction>
</comment>
<evidence type="ECO:0000256" key="6">
    <source>
        <dbReference type="ARBA" id="ARBA00023316"/>
    </source>
</evidence>
<feature type="domain" description="N-acetylmuramoyl-L-alanine amidase" evidence="7">
    <location>
        <begin position="26"/>
        <end position="168"/>
    </location>
</feature>
<keyword evidence="9" id="KW-1185">Reference proteome</keyword>
<proteinExistence type="predicted"/>
<dbReference type="Gene3D" id="3.40.80.10">
    <property type="entry name" value="Peptidoglycan recognition protein-like"/>
    <property type="match status" value="1"/>
</dbReference>
<dbReference type="GO" id="GO:0009254">
    <property type="term" value="P:peptidoglycan turnover"/>
    <property type="evidence" value="ECO:0007669"/>
    <property type="project" value="TreeGrafter"/>
</dbReference>
<dbReference type="InterPro" id="IPR002502">
    <property type="entry name" value="Amidase_domain"/>
</dbReference>
<dbReference type="SUPFAM" id="SSF55846">
    <property type="entry name" value="N-acetylmuramoyl-L-alanine amidase-like"/>
    <property type="match status" value="1"/>
</dbReference>
<gene>
    <name evidence="8" type="primary">39</name>
    <name evidence="8" type="ORF">PBI_BARNYARD_39</name>
</gene>
<dbReference type="OrthoDB" id="10145at10239"/>
<dbReference type="PANTHER" id="PTHR30417">
    <property type="entry name" value="N-ACETYLMURAMOYL-L-ALANINE AMIDASE AMID"/>
    <property type="match status" value="1"/>
</dbReference>
<dbReference type="GO" id="GO:0042742">
    <property type="term" value="P:defense response to bacterium"/>
    <property type="evidence" value="ECO:0007669"/>
    <property type="project" value="UniProtKB-KW"/>
</dbReference>
<dbReference type="GO" id="GO:0071555">
    <property type="term" value="P:cell wall organization"/>
    <property type="evidence" value="ECO:0007669"/>
    <property type="project" value="UniProtKB-KW"/>
</dbReference>
<name>Q856D3_9CAUD</name>
<accession>Q856D3</accession>
<dbReference type="SMART" id="SM00644">
    <property type="entry name" value="Ami_2"/>
    <property type="match status" value="1"/>
</dbReference>
<protein>
    <recommendedName>
        <fullName evidence="2">N-acetylmuramoyl-L-alanine amidase</fullName>
        <ecNumber evidence="2">3.5.1.28</ecNumber>
    </recommendedName>
</protein>
<dbReference type="EC" id="3.5.1.28" evidence="2"/>
<keyword evidence="6" id="KW-0961">Cell wall biogenesis/degradation</keyword>
<evidence type="ECO:0000259" key="7">
    <source>
        <dbReference type="SMART" id="SM00644"/>
    </source>
</evidence>
<dbReference type="InterPro" id="IPR036505">
    <property type="entry name" value="Amidase/PGRP_sf"/>
</dbReference>
<evidence type="ECO:0000256" key="1">
    <source>
        <dbReference type="ARBA" id="ARBA00001561"/>
    </source>
</evidence>
<evidence type="ECO:0000313" key="8">
    <source>
        <dbReference type="EMBL" id="AAN02093.1"/>
    </source>
</evidence>
<evidence type="ECO:0000256" key="4">
    <source>
        <dbReference type="ARBA" id="ARBA00022638"/>
    </source>
</evidence>
<dbReference type="Pfam" id="PF01510">
    <property type="entry name" value="Amidase_2"/>
    <property type="match status" value="1"/>
</dbReference>
<dbReference type="PANTHER" id="PTHR30417:SF1">
    <property type="entry name" value="N-ACETYLMURAMOYL-L-ALANINE AMIDASE AMID"/>
    <property type="match status" value="1"/>
</dbReference>
<dbReference type="RefSeq" id="NP_818577.1">
    <property type="nucleotide sequence ID" value="NC_004689.1"/>
</dbReference>
<evidence type="ECO:0000256" key="2">
    <source>
        <dbReference type="ARBA" id="ARBA00011901"/>
    </source>
</evidence>